<evidence type="ECO:0000256" key="2">
    <source>
        <dbReference type="SAM" id="MobiDB-lite"/>
    </source>
</evidence>
<dbReference type="Pfam" id="PF18204">
    <property type="entry name" value="PGF-CTERM"/>
    <property type="match status" value="1"/>
</dbReference>
<feature type="domain" description="CARDB" evidence="3">
    <location>
        <begin position="144"/>
        <end position="224"/>
    </location>
</feature>
<accession>M0M131</accession>
<proteinExistence type="predicted"/>
<dbReference type="GO" id="GO:0030115">
    <property type="term" value="C:S-layer"/>
    <property type="evidence" value="ECO:0007669"/>
    <property type="project" value="UniProtKB-SubCell"/>
</dbReference>
<evidence type="ECO:0000256" key="1">
    <source>
        <dbReference type="ARBA" id="ARBA00022729"/>
    </source>
</evidence>
<evidence type="ECO:0000259" key="4">
    <source>
        <dbReference type="Pfam" id="PF18204"/>
    </source>
</evidence>
<evidence type="ECO:0000259" key="3">
    <source>
        <dbReference type="Pfam" id="PF07705"/>
    </source>
</evidence>
<name>M0M131_9EURY</name>
<dbReference type="Gene3D" id="2.60.40.10">
    <property type="entry name" value="Immunoglobulins"/>
    <property type="match status" value="3"/>
</dbReference>
<dbReference type="Proteomes" id="UP000011607">
    <property type="component" value="Unassembled WGS sequence"/>
</dbReference>
<gene>
    <name evidence="5" type="ORF">C446_10320</name>
</gene>
<feature type="domain" description="CARDB" evidence="3">
    <location>
        <begin position="264"/>
        <end position="334"/>
    </location>
</feature>
<feature type="domain" description="PGF-CTERM archaeal protein-sorting signal" evidence="4">
    <location>
        <begin position="444"/>
        <end position="465"/>
    </location>
</feature>
<feature type="domain" description="CARDB" evidence="3">
    <location>
        <begin position="358"/>
        <end position="428"/>
    </location>
</feature>
<dbReference type="eggNOG" id="arCOG07560">
    <property type="taxonomic scope" value="Archaea"/>
</dbReference>
<dbReference type="Pfam" id="PF07705">
    <property type="entry name" value="CARDB"/>
    <property type="match status" value="3"/>
</dbReference>
<keyword evidence="1" id="KW-0732">Signal</keyword>
<dbReference type="RefSeq" id="WP_006672979.1">
    <property type="nucleotide sequence ID" value="NZ_AOMA01000101.1"/>
</dbReference>
<dbReference type="OrthoDB" id="103676at2157"/>
<dbReference type="eggNOG" id="arCOG03606">
    <property type="taxonomic scope" value="Archaea"/>
</dbReference>
<evidence type="ECO:0000313" key="5">
    <source>
        <dbReference type="EMBL" id="EMA38080.1"/>
    </source>
</evidence>
<organism evidence="5 6">
    <name type="scientific">Halobiforma nitratireducens JCM 10879</name>
    <dbReference type="NCBI Taxonomy" id="1227454"/>
    <lineage>
        <taxon>Archaea</taxon>
        <taxon>Methanobacteriati</taxon>
        <taxon>Methanobacteriota</taxon>
        <taxon>Stenosarchaea group</taxon>
        <taxon>Halobacteria</taxon>
        <taxon>Halobacteriales</taxon>
        <taxon>Natrialbaceae</taxon>
        <taxon>Halobiforma</taxon>
    </lineage>
</organism>
<dbReference type="InterPro" id="IPR011635">
    <property type="entry name" value="CARDB"/>
</dbReference>
<dbReference type="InterPro" id="IPR026371">
    <property type="entry name" value="PGF_CTERM"/>
</dbReference>
<protein>
    <recommendedName>
        <fullName evidence="7">CARDB domain-containing protein</fullName>
    </recommendedName>
</protein>
<evidence type="ECO:0008006" key="7">
    <source>
        <dbReference type="Google" id="ProtNLM"/>
    </source>
</evidence>
<keyword evidence="6" id="KW-1185">Reference proteome</keyword>
<dbReference type="AlphaFoldDB" id="M0M131"/>
<sequence>MTGAHTRWLAVALATIVLLSAIAVGGAAPALADDDPDPVPAAYYGTVEIDGEPAPEGTEIAAVIDGEVRGTITVDEAGEFGGSAADEDKLVVEGTTDDAGEPVDFLVNQQEVDHPTVEWESGDSQSVALEGDGVDDLSIFDVDIDENASDTDIDVGETATVVADIENTGDTAGETDVTFEVNDTVEDDIEDLELDVDETETVEFDIELDEEGDVNATVKTDDDQATVTLSADDDDGDAPGISLPSPDPAPDPEPEAEFDVTDVDLDATQLLVGESVTVTATIENVGEESGETTAALVINGETVDEQDVTVDAGATATVTFTETFDEAGEYDVAVGEFDADTITVSEPEPAAFDVDDVQVTDDEIVAGDEIDISATIENVGDEAGTFTAELLVDGEVVDEQDVTVDGNDAETVTFTEAFDESGEFDVTVGDADPVTITVTDDDGIPGFSATAAVVALLAVALLARRL</sequence>
<dbReference type="STRING" id="1227454.C446_10320"/>
<dbReference type="GO" id="GO:0005886">
    <property type="term" value="C:plasma membrane"/>
    <property type="evidence" value="ECO:0007669"/>
    <property type="project" value="UniProtKB-SubCell"/>
</dbReference>
<dbReference type="NCBIfam" id="TIGR04126">
    <property type="entry name" value="PGF_CTERM"/>
    <property type="match status" value="1"/>
</dbReference>
<dbReference type="EMBL" id="AOMA01000101">
    <property type="protein sequence ID" value="EMA38080.1"/>
    <property type="molecule type" value="Genomic_DNA"/>
</dbReference>
<evidence type="ECO:0000313" key="6">
    <source>
        <dbReference type="Proteomes" id="UP000011607"/>
    </source>
</evidence>
<dbReference type="PATRIC" id="fig|1227454.3.peg.2099"/>
<dbReference type="InterPro" id="IPR013783">
    <property type="entry name" value="Ig-like_fold"/>
</dbReference>
<comment type="caution">
    <text evidence="5">The sequence shown here is derived from an EMBL/GenBank/DDBJ whole genome shotgun (WGS) entry which is preliminary data.</text>
</comment>
<feature type="region of interest" description="Disordered" evidence="2">
    <location>
        <begin position="220"/>
        <end position="255"/>
    </location>
</feature>
<reference evidence="5 6" key="1">
    <citation type="journal article" date="2014" name="PLoS Genet.">
        <title>Phylogenetically driven sequencing of extremely halophilic archaea reveals strategies for static and dynamic osmo-response.</title>
        <authorList>
            <person name="Becker E.A."/>
            <person name="Seitzer P.M."/>
            <person name="Tritt A."/>
            <person name="Larsen D."/>
            <person name="Krusor M."/>
            <person name="Yao A.I."/>
            <person name="Wu D."/>
            <person name="Madern D."/>
            <person name="Eisen J.A."/>
            <person name="Darling A.E."/>
            <person name="Facciotti M.T."/>
        </authorList>
    </citation>
    <scope>NUCLEOTIDE SEQUENCE [LARGE SCALE GENOMIC DNA]</scope>
    <source>
        <strain evidence="5 6">JCM 10879</strain>
    </source>
</reference>